<dbReference type="EMBL" id="CP092109">
    <property type="protein sequence ID" value="UWZ80802.1"/>
    <property type="molecule type" value="Genomic_DNA"/>
</dbReference>
<dbReference type="Proteomes" id="UP001060414">
    <property type="component" value="Chromosome"/>
</dbReference>
<dbReference type="HAMAP" id="MF_01940">
    <property type="entry name" value="RNA_CPDase"/>
    <property type="match status" value="1"/>
</dbReference>
<feature type="active site" description="Proton acceptor" evidence="2">
    <location>
        <position position="128"/>
    </location>
</feature>
<dbReference type="InterPro" id="IPR009097">
    <property type="entry name" value="Cyclic_Pdiesterase"/>
</dbReference>
<evidence type="ECO:0000313" key="3">
    <source>
        <dbReference type="EMBL" id="UWZ80802.1"/>
    </source>
</evidence>
<comment type="function">
    <text evidence="2">Hydrolyzes RNA 2',3'-cyclic phosphodiester to an RNA 2'-phosphomonoester.</text>
</comment>
<dbReference type="NCBIfam" id="TIGR02258">
    <property type="entry name" value="2_5_ligase"/>
    <property type="match status" value="1"/>
</dbReference>
<accession>A0ABY5ZNS2</accession>
<protein>
    <recommendedName>
        <fullName evidence="2">RNA 2',3'-cyclic phosphodiesterase</fullName>
        <shortName evidence="2">RNA 2',3'-CPDase</shortName>
        <ecNumber evidence="2">3.1.4.58</ecNumber>
    </recommendedName>
</protein>
<organism evidence="3 4">
    <name type="scientific">Geoalkalibacter halelectricus</name>
    <dbReference type="NCBI Taxonomy" id="2847045"/>
    <lineage>
        <taxon>Bacteria</taxon>
        <taxon>Pseudomonadati</taxon>
        <taxon>Thermodesulfobacteriota</taxon>
        <taxon>Desulfuromonadia</taxon>
        <taxon>Desulfuromonadales</taxon>
        <taxon>Geoalkalibacteraceae</taxon>
        <taxon>Geoalkalibacter</taxon>
    </lineage>
</organism>
<name>A0ABY5ZNS2_9BACT</name>
<evidence type="ECO:0000256" key="1">
    <source>
        <dbReference type="ARBA" id="ARBA00022801"/>
    </source>
</evidence>
<evidence type="ECO:0000256" key="2">
    <source>
        <dbReference type="HAMAP-Rule" id="MF_01940"/>
    </source>
</evidence>
<keyword evidence="1 2" id="KW-0378">Hydrolase</keyword>
<dbReference type="Gene3D" id="3.90.1140.10">
    <property type="entry name" value="Cyclic phosphodiesterase"/>
    <property type="match status" value="1"/>
</dbReference>
<dbReference type="InterPro" id="IPR004175">
    <property type="entry name" value="RNA_CPDase"/>
</dbReference>
<keyword evidence="4" id="KW-1185">Reference proteome</keyword>
<dbReference type="PANTHER" id="PTHR35561:SF1">
    <property type="entry name" value="RNA 2',3'-CYCLIC PHOSPHODIESTERASE"/>
    <property type="match status" value="1"/>
</dbReference>
<comment type="catalytic activity">
    <reaction evidence="2">
        <text>a 3'-end 2',3'-cyclophospho-ribonucleotide-RNA + H2O = a 3'-end 2'-phospho-ribonucleotide-RNA + H(+)</text>
        <dbReference type="Rhea" id="RHEA:11828"/>
        <dbReference type="Rhea" id="RHEA-COMP:10464"/>
        <dbReference type="Rhea" id="RHEA-COMP:17353"/>
        <dbReference type="ChEBI" id="CHEBI:15377"/>
        <dbReference type="ChEBI" id="CHEBI:15378"/>
        <dbReference type="ChEBI" id="CHEBI:83064"/>
        <dbReference type="ChEBI" id="CHEBI:173113"/>
        <dbReference type="EC" id="3.1.4.58"/>
    </reaction>
</comment>
<feature type="short sequence motif" description="HXTX 1" evidence="2">
    <location>
        <begin position="42"/>
        <end position="45"/>
    </location>
</feature>
<dbReference type="Pfam" id="PF13563">
    <property type="entry name" value="2_5_RNA_ligase2"/>
    <property type="match status" value="1"/>
</dbReference>
<dbReference type="EC" id="3.1.4.58" evidence="2"/>
<reference evidence="3" key="1">
    <citation type="journal article" date="2022" name="Environ. Microbiol.">
        <title>Geoalkalibacter halelectricus SAP #1 sp. nov. possessing extracellular electron transfer and mineral#reducing capabilities from a haloalkaline environment.</title>
        <authorList>
            <person name="Yadav S."/>
            <person name="Singh R."/>
            <person name="Sundharam S.S."/>
            <person name="Chaudhary S."/>
            <person name="Krishnamurthi S."/>
            <person name="Patil S.A."/>
        </authorList>
    </citation>
    <scope>NUCLEOTIDE SEQUENCE</scope>
    <source>
        <strain evidence="3">SAP-1</strain>
    </source>
</reference>
<evidence type="ECO:0000313" key="4">
    <source>
        <dbReference type="Proteomes" id="UP001060414"/>
    </source>
</evidence>
<gene>
    <name evidence="3" type="primary">thpR</name>
    <name evidence="3" type="ORF">L9S41_05215</name>
</gene>
<dbReference type="RefSeq" id="WP_260749168.1">
    <property type="nucleotide sequence ID" value="NZ_CP092109.1"/>
</dbReference>
<proteinExistence type="inferred from homology"/>
<feature type="short sequence motif" description="HXTX 2" evidence="2">
    <location>
        <begin position="128"/>
        <end position="131"/>
    </location>
</feature>
<feature type="active site" description="Proton donor" evidence="2">
    <location>
        <position position="42"/>
    </location>
</feature>
<sequence>MNLRAFIALPLPAHLRQEIAALQQTLAPVLPRVRWVNPEQMHLTLRFFPALPEECLDQVRETMLSVGNFHAPFQVDIGGFGAFPNLARPRVFWLGLRPEAPLLGLQRHLDEGLHAIGLGGEERPFKPHLTLGRAKDAIRLDPARMTAYQNWAGGTWRVTEMRCYQSRLTPAGALHTSLFHAPLGAGGAP</sequence>
<dbReference type="PANTHER" id="PTHR35561">
    <property type="entry name" value="RNA 2',3'-CYCLIC PHOSPHODIESTERASE"/>
    <property type="match status" value="1"/>
</dbReference>
<dbReference type="SUPFAM" id="SSF55144">
    <property type="entry name" value="LigT-like"/>
    <property type="match status" value="1"/>
</dbReference>
<comment type="similarity">
    <text evidence="2">Belongs to the 2H phosphoesterase superfamily. ThpR family.</text>
</comment>